<accession>A0A6A6V8I2</accession>
<dbReference type="OrthoDB" id="3927857at2759"/>
<reference evidence="2" key="1">
    <citation type="journal article" date="2020" name="Stud. Mycol.">
        <title>101 Dothideomycetes genomes: a test case for predicting lifestyles and emergence of pathogens.</title>
        <authorList>
            <person name="Haridas S."/>
            <person name="Albert R."/>
            <person name="Binder M."/>
            <person name="Bloem J."/>
            <person name="Labutti K."/>
            <person name="Salamov A."/>
            <person name="Andreopoulos B."/>
            <person name="Baker S."/>
            <person name="Barry K."/>
            <person name="Bills G."/>
            <person name="Bluhm B."/>
            <person name="Cannon C."/>
            <person name="Castanera R."/>
            <person name="Culley D."/>
            <person name="Daum C."/>
            <person name="Ezra D."/>
            <person name="Gonzalez J."/>
            <person name="Henrissat B."/>
            <person name="Kuo A."/>
            <person name="Liang C."/>
            <person name="Lipzen A."/>
            <person name="Lutzoni F."/>
            <person name="Magnuson J."/>
            <person name="Mondo S."/>
            <person name="Nolan M."/>
            <person name="Ohm R."/>
            <person name="Pangilinan J."/>
            <person name="Park H.-J."/>
            <person name="Ramirez L."/>
            <person name="Alfaro M."/>
            <person name="Sun H."/>
            <person name="Tritt A."/>
            <person name="Yoshinaga Y."/>
            <person name="Zwiers L.-H."/>
            <person name="Turgeon B."/>
            <person name="Goodwin S."/>
            <person name="Spatafora J."/>
            <person name="Crous P."/>
            <person name="Grigoriev I."/>
        </authorList>
    </citation>
    <scope>NUCLEOTIDE SEQUENCE</scope>
    <source>
        <strain evidence="2">CBS 119925</strain>
    </source>
</reference>
<proteinExistence type="predicted"/>
<feature type="chain" id="PRO_5025447375" evidence="1">
    <location>
        <begin position="20"/>
        <end position="207"/>
    </location>
</feature>
<sequence length="207" mass="22682">MRLLTPLVALSGLASLAAGFATPPVEMLGLAPRGDAEVDPCGLANSPSVNASIQLSSWLECQVNGFFPYPANGAWDTVFARTFHPSLLATFNDTRYDYASWLQAYYSFNETLGRSFAPFRHGFLNVLAVPNANGDKGGMVYMIGWEGGYQPVLKRDLYYTDAAFAVVKDFGGRVGRRIVEFRESSNIPNTAPLPEPVPWGCKFDRRG</sequence>
<keyword evidence="1" id="KW-0732">Signal</keyword>
<dbReference type="AlphaFoldDB" id="A0A6A6V8I2"/>
<keyword evidence="3" id="KW-1185">Reference proteome</keyword>
<evidence type="ECO:0000313" key="3">
    <source>
        <dbReference type="Proteomes" id="UP000799440"/>
    </source>
</evidence>
<gene>
    <name evidence="2" type="ORF">M011DRAFT_478436</name>
</gene>
<protein>
    <submittedName>
        <fullName evidence="2">Uncharacterized protein</fullName>
    </submittedName>
</protein>
<evidence type="ECO:0000256" key="1">
    <source>
        <dbReference type="SAM" id="SignalP"/>
    </source>
</evidence>
<dbReference type="Proteomes" id="UP000799440">
    <property type="component" value="Unassembled WGS sequence"/>
</dbReference>
<feature type="signal peptide" evidence="1">
    <location>
        <begin position="1"/>
        <end position="19"/>
    </location>
</feature>
<organism evidence="2 3">
    <name type="scientific">Sporormia fimetaria CBS 119925</name>
    <dbReference type="NCBI Taxonomy" id="1340428"/>
    <lineage>
        <taxon>Eukaryota</taxon>
        <taxon>Fungi</taxon>
        <taxon>Dikarya</taxon>
        <taxon>Ascomycota</taxon>
        <taxon>Pezizomycotina</taxon>
        <taxon>Dothideomycetes</taxon>
        <taxon>Pleosporomycetidae</taxon>
        <taxon>Pleosporales</taxon>
        <taxon>Sporormiaceae</taxon>
        <taxon>Sporormia</taxon>
    </lineage>
</organism>
<name>A0A6A6V8I2_9PLEO</name>
<evidence type="ECO:0000313" key="2">
    <source>
        <dbReference type="EMBL" id="KAF2746044.1"/>
    </source>
</evidence>
<dbReference type="EMBL" id="MU006579">
    <property type="protein sequence ID" value="KAF2746044.1"/>
    <property type="molecule type" value="Genomic_DNA"/>
</dbReference>